<dbReference type="NCBIfam" id="TIGR01484">
    <property type="entry name" value="HAD-SF-IIB"/>
    <property type="match status" value="1"/>
</dbReference>
<dbReference type="PATRIC" id="fig|176280.10.peg.987"/>
<evidence type="ECO:0008006" key="3">
    <source>
        <dbReference type="Google" id="ProtNLM"/>
    </source>
</evidence>
<dbReference type="PANTHER" id="PTHR10000:SF8">
    <property type="entry name" value="HAD SUPERFAMILY HYDROLASE-LIKE, TYPE 3"/>
    <property type="match status" value="1"/>
</dbReference>
<dbReference type="SUPFAM" id="SSF56784">
    <property type="entry name" value="HAD-like"/>
    <property type="match status" value="1"/>
</dbReference>
<dbReference type="GO" id="GO:0016791">
    <property type="term" value="F:phosphatase activity"/>
    <property type="evidence" value="ECO:0007669"/>
    <property type="project" value="UniProtKB-ARBA"/>
</dbReference>
<dbReference type="RefSeq" id="WP_001829516.1">
    <property type="nucleotide sequence ID" value="NC_004461.1"/>
</dbReference>
<dbReference type="Gene3D" id="3.30.1240.10">
    <property type="match status" value="1"/>
</dbReference>
<name>A0A0H2VG13_STAES</name>
<dbReference type="InterPro" id="IPR036412">
    <property type="entry name" value="HAD-like_sf"/>
</dbReference>
<dbReference type="EMBL" id="AE015929">
    <property type="protein sequence ID" value="AAO04609.1"/>
    <property type="molecule type" value="Genomic_DNA"/>
</dbReference>
<sequence length="268" mass="30272">MTQYKMVVLDMDDTLMNSDNKLSIETKSYLLDIQKRGYYVVLASGRPTEGMLPTARELELNKYNSFIISYNGGKTINMANENVEVDQPVSKEDFDNIVDYCRDKNFLVLTYDNGYIIHDSSHEYMNIESQLTGLPMNRVADLKEYINHSVPKVMGVDYVGHITEARIELDGYFNNDIDVTTSKPFFLEFMAKNVSKGNAIKALCKRLQISLEEVIVFGDSLNDKSMFEVAGYSVAMGNASDELKKIADEVTLDNNSNGIPYALKELLV</sequence>
<dbReference type="Gene3D" id="3.40.50.1000">
    <property type="entry name" value="HAD superfamily/HAD-like"/>
    <property type="match status" value="1"/>
</dbReference>
<evidence type="ECO:0000313" key="2">
    <source>
        <dbReference type="Proteomes" id="UP000001411"/>
    </source>
</evidence>
<dbReference type="InterPro" id="IPR006379">
    <property type="entry name" value="HAD-SF_hydro_IIB"/>
</dbReference>
<dbReference type="InterPro" id="IPR023214">
    <property type="entry name" value="HAD_sf"/>
</dbReference>
<dbReference type="CDD" id="cd07516">
    <property type="entry name" value="HAD_Pase"/>
    <property type="match status" value="1"/>
</dbReference>
<dbReference type="eggNOG" id="COG0561">
    <property type="taxonomic scope" value="Bacteria"/>
</dbReference>
<dbReference type="OrthoDB" id="9790031at2"/>
<dbReference type="Proteomes" id="UP000001411">
    <property type="component" value="Chromosome"/>
</dbReference>
<dbReference type="Pfam" id="PF08282">
    <property type="entry name" value="Hydrolase_3"/>
    <property type="match status" value="1"/>
</dbReference>
<dbReference type="SFLD" id="SFLDG01144">
    <property type="entry name" value="C2.B.4:_PGP_Like"/>
    <property type="match status" value="1"/>
</dbReference>
<reference evidence="1 2" key="1">
    <citation type="journal article" date="2003" name="Mol. Microbiol.">
        <title>Genome-based analysis of virulence genes in a non-biofilm-forming Staphylococcus epidermidis strain (ATCC 12228).</title>
        <authorList>
            <person name="Zhang Y.Q."/>
            <person name="Ren S.X."/>
            <person name="Li H.L."/>
            <person name="Wang Y.X."/>
            <person name="Fu G."/>
            <person name="Yang J."/>
            <person name="Qin Z.Q."/>
            <person name="Miao Y.G."/>
            <person name="Wang W.Y."/>
            <person name="Chen R.S."/>
            <person name="Shen Y."/>
            <person name="Chen Z."/>
            <person name="Yuan Z.H."/>
            <person name="Zhao G.P."/>
            <person name="Qu D."/>
            <person name="Danchin A."/>
            <person name="Wen Y.M."/>
        </authorList>
    </citation>
    <scope>NUCLEOTIDE SEQUENCE [LARGE SCALE GENOMIC DNA]</scope>
    <source>
        <strain evidence="2">ATCC 12228 / FDA PCI 1200</strain>
    </source>
</reference>
<organism evidence="1 2">
    <name type="scientific">Staphylococcus epidermidis (strain ATCC 12228 / FDA PCI 1200)</name>
    <dbReference type="NCBI Taxonomy" id="176280"/>
    <lineage>
        <taxon>Bacteria</taxon>
        <taxon>Bacillati</taxon>
        <taxon>Bacillota</taxon>
        <taxon>Bacilli</taxon>
        <taxon>Bacillales</taxon>
        <taxon>Staphylococcaceae</taxon>
        <taxon>Staphylococcus</taxon>
    </lineage>
</organism>
<proteinExistence type="predicted"/>
<dbReference type="NCBIfam" id="TIGR00099">
    <property type="entry name" value="Cof-subfamily"/>
    <property type="match status" value="1"/>
</dbReference>
<gene>
    <name evidence="1" type="ordered locus">SE_1012</name>
</gene>
<dbReference type="PROSITE" id="PS01229">
    <property type="entry name" value="COF_2"/>
    <property type="match status" value="1"/>
</dbReference>
<dbReference type="HOGENOM" id="CLU_044146_0_3_9"/>
<protein>
    <recommendedName>
        <fullName evidence="3">Cof-type HAD-IIB family hydrolase</fullName>
    </recommendedName>
</protein>
<dbReference type="KEGG" id="sep:SE_1012"/>
<dbReference type="GO" id="GO:0005829">
    <property type="term" value="C:cytosol"/>
    <property type="evidence" value="ECO:0007669"/>
    <property type="project" value="TreeGrafter"/>
</dbReference>
<dbReference type="GO" id="GO:0000287">
    <property type="term" value="F:magnesium ion binding"/>
    <property type="evidence" value="ECO:0007669"/>
    <property type="project" value="TreeGrafter"/>
</dbReference>
<dbReference type="SFLD" id="SFLDG01140">
    <property type="entry name" value="C2.B:_Phosphomannomutase_and_P"/>
    <property type="match status" value="1"/>
</dbReference>
<dbReference type="PANTHER" id="PTHR10000">
    <property type="entry name" value="PHOSPHOSERINE PHOSPHATASE"/>
    <property type="match status" value="1"/>
</dbReference>
<dbReference type="GeneID" id="50018859"/>
<evidence type="ECO:0000313" key="1">
    <source>
        <dbReference type="EMBL" id="AAO04609.1"/>
    </source>
</evidence>
<dbReference type="InterPro" id="IPR000150">
    <property type="entry name" value="Cof"/>
</dbReference>
<dbReference type="SFLD" id="SFLDS00003">
    <property type="entry name" value="Haloacid_Dehalogenase"/>
    <property type="match status" value="1"/>
</dbReference>
<dbReference type="AlphaFoldDB" id="A0A0H2VG13"/>
<accession>A0A0H2VG13</accession>